<organism evidence="2 3">
    <name type="scientific">Apibacter muscae</name>
    <dbReference type="NCBI Taxonomy" id="2509004"/>
    <lineage>
        <taxon>Bacteria</taxon>
        <taxon>Pseudomonadati</taxon>
        <taxon>Bacteroidota</taxon>
        <taxon>Flavobacteriia</taxon>
        <taxon>Flavobacteriales</taxon>
        <taxon>Weeksellaceae</taxon>
        <taxon>Apibacter</taxon>
    </lineage>
</organism>
<dbReference type="PANTHER" id="PTHR30083:SF0">
    <property type="entry name" value="3'-PHOSPHOADENOSINE 5'-PHOSPHOSULFATE SULFOTRANSFERASE (PAPS REDUCTASE)_FAD SYNTHETASE"/>
    <property type="match status" value="1"/>
</dbReference>
<evidence type="ECO:0000313" key="2">
    <source>
        <dbReference type="EMBL" id="TWP29155.1"/>
    </source>
</evidence>
<dbReference type="CDD" id="cd23947">
    <property type="entry name" value="PAPS_reductase-like_YbdN"/>
    <property type="match status" value="1"/>
</dbReference>
<dbReference type="Pfam" id="PF01507">
    <property type="entry name" value="PAPS_reduct"/>
    <property type="match status" value="1"/>
</dbReference>
<name>A0A563DG29_9FLAO</name>
<evidence type="ECO:0000313" key="3">
    <source>
        <dbReference type="Proteomes" id="UP000319499"/>
    </source>
</evidence>
<dbReference type="PANTHER" id="PTHR30083">
    <property type="entry name" value="TRANSCRIPTIONAL REGULATOR-RELATED"/>
    <property type="match status" value="1"/>
</dbReference>
<dbReference type="GO" id="GO:0071453">
    <property type="term" value="P:cellular response to oxygen levels"/>
    <property type="evidence" value="ECO:0007669"/>
    <property type="project" value="TreeGrafter"/>
</dbReference>
<protein>
    <submittedName>
        <fullName evidence="2">DUF3440 domain-containing protein</fullName>
    </submittedName>
</protein>
<dbReference type="RefSeq" id="WP_146292185.1">
    <property type="nucleotide sequence ID" value="NZ_SELH01000016.1"/>
</dbReference>
<dbReference type="EMBL" id="SELH01000016">
    <property type="protein sequence ID" value="TWP29155.1"/>
    <property type="molecule type" value="Genomic_DNA"/>
</dbReference>
<proteinExistence type="predicted"/>
<dbReference type="InterPro" id="IPR002500">
    <property type="entry name" value="PAPS_reduct_dom"/>
</dbReference>
<reference evidence="2 3" key="1">
    <citation type="submission" date="2019-02" db="EMBL/GenBank/DDBJ databases">
        <title>Apibacter muscae sp. nov.: a novel member of the house fly microbiota.</title>
        <authorList>
            <person name="Park R."/>
        </authorList>
    </citation>
    <scope>NUCLEOTIDE SEQUENCE [LARGE SCALE GENOMIC DNA]</scope>
    <source>
        <strain evidence="2 3">AL1</strain>
    </source>
</reference>
<dbReference type="InterPro" id="IPR021845">
    <property type="entry name" value="DUF3440"/>
</dbReference>
<dbReference type="OrthoDB" id="9794018at2"/>
<gene>
    <name evidence="2" type="ORF">ETU09_04755</name>
</gene>
<dbReference type="GO" id="GO:0003824">
    <property type="term" value="F:catalytic activity"/>
    <property type="evidence" value="ECO:0007669"/>
    <property type="project" value="InterPro"/>
</dbReference>
<feature type="domain" description="Phosphoadenosine phosphosulphate reductase" evidence="1">
    <location>
        <begin position="21"/>
        <end position="231"/>
    </location>
</feature>
<keyword evidence="3" id="KW-1185">Reference proteome</keyword>
<dbReference type="SUPFAM" id="SSF52402">
    <property type="entry name" value="Adenine nucleotide alpha hydrolases-like"/>
    <property type="match status" value="1"/>
</dbReference>
<dbReference type="AlphaFoldDB" id="A0A563DG29"/>
<sequence length="426" mass="50341">MNVYEASLKRLDLIFSKFDNVYVSFSGGKDSGVLLNLCIDYIRKNKLNRKLGVFHMDYEAQYEMTTQYVDEVLHSNKDILEVYHICMPFKVTCATSMQQGYWRPWEDSLKEVWVRDRPIDSINIDNHCFDFWNDALWDYDFQGKFSHWFHHEKKAKKTCCLVGIRTQESLNRWRAIHSERNYKNYSGLGWTKEMYPEVYNAYPIYDWNTQDIWVANAKNGWSYNPLYDLYYQAGLNIDQMRVASPFIDTAIESLKLYKAIDPNMWAKMVGRVNGVNFSSIYGGTTAMGWKNIKLPKGHTWKSYMFFLLDTLPNDVKENYLNKLNTSIKFWKEKGGVLSKETIEELKGLGISLEVGKTTNYNTDKLPVRMDYLDEIDSKDFKLIPSYKRMCICIMKNDHLCKYMGFTLTKNENERRKNIMEKYNNIL</sequence>
<dbReference type="InterPro" id="IPR014729">
    <property type="entry name" value="Rossmann-like_a/b/a_fold"/>
</dbReference>
<dbReference type="Gene3D" id="3.40.50.620">
    <property type="entry name" value="HUPs"/>
    <property type="match status" value="1"/>
</dbReference>
<evidence type="ECO:0000259" key="1">
    <source>
        <dbReference type="Pfam" id="PF01507"/>
    </source>
</evidence>
<dbReference type="Pfam" id="PF11922">
    <property type="entry name" value="DUF3440"/>
    <property type="match status" value="1"/>
</dbReference>
<comment type="caution">
    <text evidence="2">The sequence shown here is derived from an EMBL/GenBank/DDBJ whole genome shotgun (WGS) entry which is preliminary data.</text>
</comment>
<dbReference type="Proteomes" id="UP000319499">
    <property type="component" value="Unassembled WGS sequence"/>
</dbReference>
<accession>A0A563DG29</accession>